<accession>A0A5N6P4V8</accession>
<protein>
    <submittedName>
        <fullName evidence="1">Uncharacterized protein</fullName>
    </submittedName>
</protein>
<organism evidence="1 2">
    <name type="scientific">Mikania micrantha</name>
    <name type="common">bitter vine</name>
    <dbReference type="NCBI Taxonomy" id="192012"/>
    <lineage>
        <taxon>Eukaryota</taxon>
        <taxon>Viridiplantae</taxon>
        <taxon>Streptophyta</taxon>
        <taxon>Embryophyta</taxon>
        <taxon>Tracheophyta</taxon>
        <taxon>Spermatophyta</taxon>
        <taxon>Magnoliopsida</taxon>
        <taxon>eudicotyledons</taxon>
        <taxon>Gunneridae</taxon>
        <taxon>Pentapetalae</taxon>
        <taxon>asterids</taxon>
        <taxon>campanulids</taxon>
        <taxon>Asterales</taxon>
        <taxon>Asteraceae</taxon>
        <taxon>Asteroideae</taxon>
        <taxon>Heliantheae alliance</taxon>
        <taxon>Eupatorieae</taxon>
        <taxon>Mikania</taxon>
    </lineage>
</organism>
<dbReference type="AlphaFoldDB" id="A0A5N6P4V8"/>
<name>A0A5N6P4V8_9ASTR</name>
<evidence type="ECO:0000313" key="1">
    <source>
        <dbReference type="EMBL" id="KAD5803593.1"/>
    </source>
</evidence>
<proteinExistence type="predicted"/>
<dbReference type="Proteomes" id="UP000326396">
    <property type="component" value="Linkage Group LG15"/>
</dbReference>
<sequence>MPPSDSQSQNEFHFPRNMKLEGLNNVYCFGRHILPVFQPYVINIQDVKPYGSYYVLRNTINWQQIAPAPVEHWMFMPHTGLVVAQRFGVLVHLFSSQGAQNIFPLWTSANSLMRHNVVSVVHLGVHFVNVTLQGYYPMPTVNPIWKRYRNDAASNWEFVYHDRPQKY</sequence>
<dbReference type="EMBL" id="SZYD01000007">
    <property type="protein sequence ID" value="KAD5803593.1"/>
    <property type="molecule type" value="Genomic_DNA"/>
</dbReference>
<dbReference type="OrthoDB" id="1694816at2759"/>
<gene>
    <name evidence="1" type="ORF">E3N88_14953</name>
</gene>
<comment type="caution">
    <text evidence="1">The sequence shown here is derived from an EMBL/GenBank/DDBJ whole genome shotgun (WGS) entry which is preliminary data.</text>
</comment>
<reference evidence="1 2" key="1">
    <citation type="submission" date="2019-05" db="EMBL/GenBank/DDBJ databases">
        <title>Mikania micrantha, genome provides insights into the molecular mechanism of rapid growth.</title>
        <authorList>
            <person name="Liu B."/>
        </authorList>
    </citation>
    <scope>NUCLEOTIDE SEQUENCE [LARGE SCALE GENOMIC DNA]</scope>
    <source>
        <strain evidence="1">NLD-2019</strain>
        <tissue evidence="1">Leaf</tissue>
    </source>
</reference>
<keyword evidence="2" id="KW-1185">Reference proteome</keyword>
<evidence type="ECO:0000313" key="2">
    <source>
        <dbReference type="Proteomes" id="UP000326396"/>
    </source>
</evidence>